<feature type="region of interest" description="Disordered" evidence="3">
    <location>
        <begin position="1163"/>
        <end position="1182"/>
    </location>
</feature>
<evidence type="ECO:0000313" key="6">
    <source>
        <dbReference type="EMBL" id="MBK8524725.1"/>
    </source>
</evidence>
<evidence type="ECO:0000256" key="1">
    <source>
        <dbReference type="ARBA" id="ARBA00022723"/>
    </source>
</evidence>
<reference evidence="6" key="1">
    <citation type="submission" date="2020-10" db="EMBL/GenBank/DDBJ databases">
        <title>Connecting structure to function with the recovery of over 1000 high-quality activated sludge metagenome-assembled genomes encoding full-length rRNA genes using long-read sequencing.</title>
        <authorList>
            <person name="Singleton C.M."/>
            <person name="Petriglieri F."/>
            <person name="Kristensen J.M."/>
            <person name="Kirkegaard R.H."/>
            <person name="Michaelsen T.Y."/>
            <person name="Andersen M.H."/>
            <person name="Karst S.M."/>
            <person name="Dueholm M.S."/>
            <person name="Nielsen P.H."/>
            <person name="Albertsen M."/>
        </authorList>
    </citation>
    <scope>NUCLEOTIDE SEQUENCE</scope>
    <source>
        <strain evidence="6">Hirt_18-Q3-R61-65_BATAC.395</strain>
    </source>
</reference>
<dbReference type="Proteomes" id="UP000886689">
    <property type="component" value="Unassembled WGS sequence"/>
</dbReference>
<dbReference type="InterPro" id="IPR008707">
    <property type="entry name" value="B-propeller_PilY1"/>
</dbReference>
<evidence type="ECO:0000313" key="7">
    <source>
        <dbReference type="Proteomes" id="UP000886689"/>
    </source>
</evidence>
<feature type="domain" description="PA14" evidence="5">
    <location>
        <begin position="278"/>
        <end position="439"/>
    </location>
</feature>
<feature type="signal peptide" evidence="4">
    <location>
        <begin position="1"/>
        <end position="27"/>
    </location>
</feature>
<dbReference type="GO" id="GO:0046872">
    <property type="term" value="F:metal ion binding"/>
    <property type="evidence" value="ECO:0007669"/>
    <property type="project" value="UniProtKB-KW"/>
</dbReference>
<dbReference type="InterPro" id="IPR037524">
    <property type="entry name" value="PA14/GLEYA"/>
</dbReference>
<keyword evidence="1" id="KW-0479">Metal-binding</keyword>
<dbReference type="Pfam" id="PF05567">
    <property type="entry name" value="T4P_PilY1"/>
    <property type="match status" value="1"/>
</dbReference>
<evidence type="ECO:0000256" key="3">
    <source>
        <dbReference type="SAM" id="MobiDB-lite"/>
    </source>
</evidence>
<dbReference type="SUPFAM" id="SSF56988">
    <property type="entry name" value="Anthrax protective antigen"/>
    <property type="match status" value="1"/>
</dbReference>
<dbReference type="PROSITE" id="PS51820">
    <property type="entry name" value="PA14"/>
    <property type="match status" value="1"/>
</dbReference>
<protein>
    <recommendedName>
        <fullName evidence="5">PA14 domain-containing protein</fullName>
    </recommendedName>
</protein>
<dbReference type="Pfam" id="PF07691">
    <property type="entry name" value="PA14"/>
    <property type="match status" value="1"/>
</dbReference>
<feature type="chain" id="PRO_5038650447" description="PA14 domain-containing protein" evidence="4">
    <location>
        <begin position="28"/>
        <end position="1762"/>
    </location>
</feature>
<dbReference type="SMART" id="SM00758">
    <property type="entry name" value="PA14"/>
    <property type="match status" value="1"/>
</dbReference>
<evidence type="ECO:0000259" key="5">
    <source>
        <dbReference type="PROSITE" id="PS51820"/>
    </source>
</evidence>
<keyword evidence="2" id="KW-0106">Calcium</keyword>
<evidence type="ECO:0000256" key="4">
    <source>
        <dbReference type="SAM" id="SignalP"/>
    </source>
</evidence>
<organism evidence="6 7">
    <name type="scientific">Candidatus Proximibacter danicus</name>
    <dbReference type="NCBI Taxonomy" id="2954365"/>
    <lineage>
        <taxon>Bacteria</taxon>
        <taxon>Pseudomonadati</taxon>
        <taxon>Pseudomonadota</taxon>
        <taxon>Betaproteobacteria</taxon>
        <taxon>Candidatus Proximibacter</taxon>
    </lineage>
</organism>
<dbReference type="Gene3D" id="2.60.120.380">
    <property type="match status" value="1"/>
</dbReference>
<name>A0A9D7K1J7_9PROT</name>
<sequence length="1762" mass="187098">MTPRYFAQSLAFLYGAVAMVFSHALNAAPSDALAQAPIYLTASQKPLVMLTMARDHRLYYEAYNDYSDLDGDGSIDIGYKPSITYEGYYDSEKCYTYDTANKLFKPVSVTANKKCSGQWSGDFLNYVTTARIDALRKVLYGGKRSTDIPGDGAGTGVYTVLERTFIPQDAHAWAKEYMGAGSDAATIALNGYDIREYTPLQMPSAAGYTHLFGNVSLNATASEPLMRVLSNTRYRPWEWVSIESSQGPAAGDKCNDGTGVKDCVSGGGWAVVPASITNGLSGLTIKTYNTTGNSGNPTTEAGLDSMESTYGIAAKECGSGSISTIDGSANPFVPGSATCTSDDYMTIITGTLNIPAAGSYQFAVDGDDAVDVWIDGTNRASWYGGHGDCDCYDHASGVIALTAGAHSIKFRHQEGSGGDSFTLSWLPTGTAPSMTNYTVRVEVCNKTVGLESNCTEYAYDDGGVDKYSYKPTGILHNYAGAMQFGLMTGSYGNNLNGGLIRKEIFPFSNEFEKKTGVFYRGATPPTGISYKDTTPICDWSYTKADATQLTGTTCAKGGVAAIDALRIKDYNGSSYSTCGWITNRAINDNECRDWGNPLGEMVYEVTRYFAGKAAATASFSSNKSVDEGMGLVSLATWGDPYGTGSGQPAFPACSKPYSMLISDVYPSFDSDSVTGSPFSAFAGDLGASVDVKTLGATVWDAELGSGAKNIFIGETTSPAAVNDYAPTAKSADNLAKIRGLTPSDPTRQGSYSSALMAYYAHINDLSAAAGSQKLSTYSIALTAPLPEIEIPVAGKTIKLAAFAKSVYGPGSYPISPTTGLQPTNQIVDFYFHAIRNVTGAPSDAAVNGGRPYYLFQINYEDVEQGADHDMDAIAQYEVKVLADDTVQVKVDSLYAAGGIVQHMGYVISGSTTDGAYLVVRDCDTANSPTEAPCKGGGADPASDYDFALDSPNTAAKLPVTSTVVFAPASSASTALQLKDPLWYAAKWGGFSDANGNNSPDDTEWNTTAGGTTPSNYFLVTNPSKLRAELEKAFNKIRDDSGTSAALSTNSFSFQTDTLLFQSRFNSDGWTGELNAYPVTASSIGAPAWQSQIELGSKAANDRVILTYDPEKAVAARGIPFRWASMSNTSTGTAVDGVLEAALNKNAANTLDTKGAERVTYLRGDEDPDMRSRPKLPGTSTPNKLGDIVNSQAQYVGRPNFGYAESGYALFSVAQQNRTPMVYVGANDGMLHGFKATRSDSDSGEEKLAYIPSEMYRKRPNITGPRMSLLTDASYGKAQPHRYFVDGTPVVGDICTNTACTAAGDWKTILVGGYGAGGQGMYALDVTNPLNFSEANAATIVKWEFKDADHDGATGTGNISGDANLGYTFGRPYIVKLCTNRDTGSASAFAPKTCLEQKWFVLFGNGYKSEEADGSAGTGKAVLYVLNAETGYLATSAPITVGAAGNGPNNGLSELAPIDVDGDGVIDLVYAGDLKGNMWRFDFFNESPSNWQVAFGGDPLYTSKDWVTPTPAVQPITTAPDVITHPQGGVLVVFGTGTYLFDNDKSDKQFQAMYGIWDNDAEVSATNHSNLQEQFISTNTIADETTTSIGGGTAVTVSHDYRSVSTNTVDWASKKGWFIRLAVDYPSPTGWLAEGERIVFNPEVRGGNVLKFTSTIPESDICAAGGYGWDYYLDALSGGALPFNPFTDYGATSNFTFSNGTTGTNPAGRKSTIGIVAPGTIITEGQGRGTVFQGGSTGEMDYYKANLGQGTAGRLSWRELMTD</sequence>
<comment type="caution">
    <text evidence="6">The sequence shown here is derived from an EMBL/GenBank/DDBJ whole genome shotgun (WGS) entry which is preliminary data.</text>
</comment>
<dbReference type="InterPro" id="IPR011658">
    <property type="entry name" value="PA14_dom"/>
</dbReference>
<gene>
    <name evidence="6" type="ORF">IPL58_11905</name>
</gene>
<evidence type="ECO:0000256" key="2">
    <source>
        <dbReference type="ARBA" id="ARBA00022837"/>
    </source>
</evidence>
<dbReference type="EMBL" id="JADJUC010000013">
    <property type="protein sequence ID" value="MBK8524725.1"/>
    <property type="molecule type" value="Genomic_DNA"/>
</dbReference>
<accession>A0A9D7K1J7</accession>
<keyword evidence="4" id="KW-0732">Signal</keyword>
<proteinExistence type="predicted"/>